<dbReference type="SUPFAM" id="SSF51735">
    <property type="entry name" value="NAD(P)-binding Rossmann-fold domains"/>
    <property type="match status" value="1"/>
</dbReference>
<sequence length="294" mass="30476">MKVLLTGASGYVGSVLTRHLVAAGHLVTGLARGAASAARVEANGGTPVRGSLADLDLLRAAASGADAVIHAAIDFADPDLGTTERLALEALLSGLDASRQLVYTSTGLVYPPGGERPAREEDPVDEHTIQLHKIAGERQVLDNGVVPVHVIRAGLVHGHNGPGPVRNFLDTARESGKAVYIGDGANRISAVHVADLADLYVRLLAKRPAERIFNAATAEPVSMRDIAGAVARNTGTAACSITADQARDELEPHNAFALALDSVIDSSRATQVLGWQPTAVSLLADIAEGSYTAD</sequence>
<feature type="domain" description="NAD-dependent epimerase/dehydratase" evidence="1">
    <location>
        <begin position="3"/>
        <end position="215"/>
    </location>
</feature>
<dbReference type="Pfam" id="PF01370">
    <property type="entry name" value="Epimerase"/>
    <property type="match status" value="1"/>
</dbReference>
<dbReference type="PANTHER" id="PTHR48079:SF6">
    <property type="entry name" value="NAD(P)-BINDING DOMAIN-CONTAINING PROTEIN-RELATED"/>
    <property type="match status" value="1"/>
</dbReference>
<dbReference type="PANTHER" id="PTHR48079">
    <property type="entry name" value="PROTEIN YEEZ"/>
    <property type="match status" value="1"/>
</dbReference>
<reference evidence="2 3" key="1">
    <citation type="submission" date="2020-08" db="EMBL/GenBank/DDBJ databases">
        <title>Genomic Encyclopedia of Archaeal and Bacterial Type Strains, Phase II (KMG-II): from individual species to whole genera.</title>
        <authorList>
            <person name="Goeker M."/>
        </authorList>
    </citation>
    <scope>NUCLEOTIDE SEQUENCE [LARGE SCALE GENOMIC DNA]</scope>
    <source>
        <strain evidence="2 3">DSM 43850</strain>
    </source>
</reference>
<comment type="caution">
    <text evidence="2">The sequence shown here is derived from an EMBL/GenBank/DDBJ whole genome shotgun (WGS) entry which is preliminary data.</text>
</comment>
<dbReference type="EMBL" id="JACJID010000001">
    <property type="protein sequence ID" value="MBA8924121.1"/>
    <property type="molecule type" value="Genomic_DNA"/>
</dbReference>
<dbReference type="Gene3D" id="3.40.50.720">
    <property type="entry name" value="NAD(P)-binding Rossmann-like Domain"/>
    <property type="match status" value="1"/>
</dbReference>
<dbReference type="InterPro" id="IPR036291">
    <property type="entry name" value="NAD(P)-bd_dom_sf"/>
</dbReference>
<dbReference type="InterPro" id="IPR051783">
    <property type="entry name" value="NAD(P)-dependent_oxidoreduct"/>
</dbReference>
<organism evidence="2 3">
    <name type="scientific">Kutzneria viridogrisea</name>
    <dbReference type="NCBI Taxonomy" id="47990"/>
    <lineage>
        <taxon>Bacteria</taxon>
        <taxon>Bacillati</taxon>
        <taxon>Actinomycetota</taxon>
        <taxon>Actinomycetes</taxon>
        <taxon>Pseudonocardiales</taxon>
        <taxon>Pseudonocardiaceae</taxon>
        <taxon>Kutzneria</taxon>
    </lineage>
</organism>
<evidence type="ECO:0000313" key="3">
    <source>
        <dbReference type="Proteomes" id="UP000517916"/>
    </source>
</evidence>
<keyword evidence="3" id="KW-1185">Reference proteome</keyword>
<name>A0ABR6BB74_9PSEU</name>
<evidence type="ECO:0000313" key="2">
    <source>
        <dbReference type="EMBL" id="MBA8924121.1"/>
    </source>
</evidence>
<accession>A0ABR6BB74</accession>
<dbReference type="InterPro" id="IPR001509">
    <property type="entry name" value="Epimerase_deHydtase"/>
</dbReference>
<dbReference type="Proteomes" id="UP000517916">
    <property type="component" value="Unassembled WGS sequence"/>
</dbReference>
<proteinExistence type="predicted"/>
<protein>
    <submittedName>
        <fullName evidence="2">Nucleoside-diphosphate-sugar epimerase</fullName>
    </submittedName>
</protein>
<gene>
    <name evidence="2" type="ORF">BC739_001318</name>
</gene>
<evidence type="ECO:0000259" key="1">
    <source>
        <dbReference type="Pfam" id="PF01370"/>
    </source>
</evidence>
<dbReference type="RefSeq" id="WP_182836603.1">
    <property type="nucleotide sequence ID" value="NZ_BAAABQ010000079.1"/>
</dbReference>